<dbReference type="SUPFAM" id="SSF51344">
    <property type="entry name" value="Epsilon subunit of F1F0-ATP synthase N-terminal domain"/>
    <property type="match status" value="1"/>
</dbReference>
<evidence type="ECO:0000313" key="11">
    <source>
        <dbReference type="Proteomes" id="UP000032578"/>
    </source>
</evidence>
<dbReference type="PATRIC" id="fig|1435349.4.peg.1890"/>
<dbReference type="InterPro" id="IPR020546">
    <property type="entry name" value="ATP_synth_F1_dsu/esu_N"/>
</dbReference>
<comment type="similarity">
    <text evidence="3">Belongs to the ATPase epsilon chain family.</text>
</comment>
<evidence type="ECO:0000256" key="1">
    <source>
        <dbReference type="ARBA" id="ARBA00003543"/>
    </source>
</evidence>
<organism evidence="10 11">
    <name type="scientific">Neotamlana sedimentorum</name>
    <dbReference type="NCBI Taxonomy" id="1435349"/>
    <lineage>
        <taxon>Bacteria</taxon>
        <taxon>Pseudomonadati</taxon>
        <taxon>Bacteroidota</taxon>
        <taxon>Flavobacteriia</taxon>
        <taxon>Flavobacteriales</taxon>
        <taxon>Flavobacteriaceae</taxon>
        <taxon>Neotamlana</taxon>
    </lineage>
</organism>
<dbReference type="GO" id="GO:0045259">
    <property type="term" value="C:proton-transporting ATP synthase complex"/>
    <property type="evidence" value="ECO:0007669"/>
    <property type="project" value="UniProtKB-KW"/>
</dbReference>
<dbReference type="STRING" id="1435349.PW52_04865"/>
<keyword evidence="6" id="KW-0472">Membrane</keyword>
<keyword evidence="5" id="KW-0406">Ion transport</keyword>
<comment type="subcellular location">
    <subcellularLocation>
        <location evidence="2">Endomembrane system</location>
        <topology evidence="2">Peripheral membrane protein</topology>
    </subcellularLocation>
</comment>
<reference evidence="10 11" key="1">
    <citation type="submission" date="2014-11" db="EMBL/GenBank/DDBJ databases">
        <title>Tamlana sedimentorum sp. nov., isolated from shallow sand sediments of the Sea of Japan.</title>
        <authorList>
            <person name="Romanenko L.A."/>
        </authorList>
    </citation>
    <scope>NUCLEOTIDE SEQUENCE [LARGE SCALE GENOMIC DNA]</scope>
    <source>
        <strain evidence="10 11">JCM 19808</strain>
    </source>
</reference>
<evidence type="ECO:0000313" key="10">
    <source>
        <dbReference type="EMBL" id="KJD36485.1"/>
    </source>
</evidence>
<gene>
    <name evidence="10" type="ORF">PW52_04865</name>
</gene>
<evidence type="ECO:0000256" key="7">
    <source>
        <dbReference type="ARBA" id="ARBA00023196"/>
    </source>
</evidence>
<evidence type="ECO:0000256" key="8">
    <source>
        <dbReference type="ARBA" id="ARBA00023310"/>
    </source>
</evidence>
<sequence length="97" mass="10596">MYLEIVSPEATLFSSEVDSVVVPGINGEFELLQGHAPIVSLLKEGTVKIRTHSQSHLELDELHGNVVPHKDDKKLLTVTINSGTLEINNNKVIVLAD</sequence>
<feature type="domain" description="ATP synthase F1 complex delta/epsilon subunit N-terminal" evidence="9">
    <location>
        <begin position="1"/>
        <end position="54"/>
    </location>
</feature>
<evidence type="ECO:0000256" key="4">
    <source>
        <dbReference type="ARBA" id="ARBA00022448"/>
    </source>
</evidence>
<dbReference type="GO" id="GO:0012505">
    <property type="term" value="C:endomembrane system"/>
    <property type="evidence" value="ECO:0007669"/>
    <property type="project" value="UniProtKB-SubCell"/>
</dbReference>
<accession>A0A0D7WBD1</accession>
<evidence type="ECO:0000256" key="2">
    <source>
        <dbReference type="ARBA" id="ARBA00004184"/>
    </source>
</evidence>
<dbReference type="Proteomes" id="UP000032578">
    <property type="component" value="Unassembled WGS sequence"/>
</dbReference>
<dbReference type="GO" id="GO:0046933">
    <property type="term" value="F:proton-transporting ATP synthase activity, rotational mechanism"/>
    <property type="evidence" value="ECO:0007669"/>
    <property type="project" value="InterPro"/>
</dbReference>
<evidence type="ECO:0000259" key="9">
    <source>
        <dbReference type="Pfam" id="PF02823"/>
    </source>
</evidence>
<dbReference type="InterPro" id="IPR001469">
    <property type="entry name" value="ATP_synth_F1_dsu/esu"/>
</dbReference>
<keyword evidence="11" id="KW-1185">Reference proteome</keyword>
<dbReference type="EMBL" id="JTDW01000003">
    <property type="protein sequence ID" value="KJD36485.1"/>
    <property type="molecule type" value="Genomic_DNA"/>
</dbReference>
<dbReference type="PANTHER" id="PTHR13822">
    <property type="entry name" value="ATP SYNTHASE DELTA/EPSILON CHAIN"/>
    <property type="match status" value="1"/>
</dbReference>
<dbReference type="Gene3D" id="2.60.15.10">
    <property type="entry name" value="F0F1 ATP synthase delta/epsilon subunit, N-terminal"/>
    <property type="match status" value="1"/>
</dbReference>
<comment type="function">
    <text evidence="1">Produces ATP from ADP in the presence of a proton gradient across the membrane.</text>
</comment>
<dbReference type="PANTHER" id="PTHR13822:SF10">
    <property type="entry name" value="ATP SYNTHASE EPSILON CHAIN, CHLOROPLASTIC"/>
    <property type="match status" value="1"/>
</dbReference>
<dbReference type="CDD" id="cd12152">
    <property type="entry name" value="F1-ATPase_delta"/>
    <property type="match status" value="1"/>
</dbReference>
<name>A0A0D7WBD1_9FLAO</name>
<dbReference type="RefSeq" id="WP_044631800.1">
    <property type="nucleotide sequence ID" value="NZ_JTDW01000003.1"/>
</dbReference>
<keyword evidence="4" id="KW-0813">Transport</keyword>
<keyword evidence="7" id="KW-0139">CF(1)</keyword>
<evidence type="ECO:0000256" key="5">
    <source>
        <dbReference type="ARBA" id="ARBA00023065"/>
    </source>
</evidence>
<dbReference type="Pfam" id="PF02823">
    <property type="entry name" value="ATP-synt_DE_N"/>
    <property type="match status" value="1"/>
</dbReference>
<dbReference type="OrthoDB" id="5294255at2"/>
<dbReference type="AlphaFoldDB" id="A0A0D7WBD1"/>
<comment type="caution">
    <text evidence="10">The sequence shown here is derived from an EMBL/GenBank/DDBJ whole genome shotgun (WGS) entry which is preliminary data.</text>
</comment>
<evidence type="ECO:0000256" key="6">
    <source>
        <dbReference type="ARBA" id="ARBA00023136"/>
    </source>
</evidence>
<evidence type="ECO:0000256" key="3">
    <source>
        <dbReference type="ARBA" id="ARBA00005712"/>
    </source>
</evidence>
<proteinExistence type="inferred from homology"/>
<protein>
    <submittedName>
        <fullName evidence="10">ATP synthase subunit delta</fullName>
    </submittedName>
</protein>
<keyword evidence="8" id="KW-0066">ATP synthesis</keyword>
<dbReference type="InterPro" id="IPR036771">
    <property type="entry name" value="ATPsynth_dsu/esu_N"/>
</dbReference>